<dbReference type="Proteomes" id="UP001302676">
    <property type="component" value="Unassembled WGS sequence"/>
</dbReference>
<feature type="region of interest" description="Disordered" evidence="1">
    <location>
        <begin position="575"/>
        <end position="602"/>
    </location>
</feature>
<comment type="caution">
    <text evidence="4">The sequence shown here is derived from an EMBL/GenBank/DDBJ whole genome shotgun (WGS) entry which is preliminary data.</text>
</comment>
<dbReference type="PANTHER" id="PTHR16861:SF7">
    <property type="entry name" value="MEMBRANE ANCHOR OPY2 N-TERMINAL DOMAIN-CONTAINING PROTEIN"/>
    <property type="match status" value="1"/>
</dbReference>
<dbReference type="AlphaFoldDB" id="A0AAN6VB51"/>
<dbReference type="PANTHER" id="PTHR16861">
    <property type="entry name" value="GLYCOPROTEIN 38"/>
    <property type="match status" value="1"/>
</dbReference>
<feature type="region of interest" description="Disordered" evidence="1">
    <location>
        <begin position="429"/>
        <end position="469"/>
    </location>
</feature>
<evidence type="ECO:0000313" key="5">
    <source>
        <dbReference type="Proteomes" id="UP001302676"/>
    </source>
</evidence>
<evidence type="ECO:0000256" key="1">
    <source>
        <dbReference type="SAM" id="MobiDB-lite"/>
    </source>
</evidence>
<feature type="compositionally biased region" description="Basic and acidic residues" evidence="1">
    <location>
        <begin position="541"/>
        <end position="555"/>
    </location>
</feature>
<keyword evidence="2" id="KW-0472">Membrane</keyword>
<feature type="signal peptide" evidence="3">
    <location>
        <begin position="1"/>
        <end position="24"/>
    </location>
</feature>
<keyword evidence="3" id="KW-0732">Signal</keyword>
<dbReference type="SUPFAM" id="SSF117281">
    <property type="entry name" value="Kelch motif"/>
    <property type="match status" value="1"/>
</dbReference>
<dbReference type="InterPro" id="IPR015915">
    <property type="entry name" value="Kelch-typ_b-propeller"/>
</dbReference>
<name>A0AAN6VB51_9PEZI</name>
<keyword evidence="2" id="KW-1133">Transmembrane helix</keyword>
<evidence type="ECO:0000256" key="3">
    <source>
        <dbReference type="SAM" id="SignalP"/>
    </source>
</evidence>
<evidence type="ECO:0008006" key="6">
    <source>
        <dbReference type="Google" id="ProtNLM"/>
    </source>
</evidence>
<reference evidence="4" key="1">
    <citation type="journal article" date="2023" name="Mol. Phylogenet. Evol.">
        <title>Genome-scale phylogeny and comparative genomics of the fungal order Sordariales.</title>
        <authorList>
            <person name="Hensen N."/>
            <person name="Bonometti L."/>
            <person name="Westerberg I."/>
            <person name="Brannstrom I.O."/>
            <person name="Guillou S."/>
            <person name="Cros-Aarteil S."/>
            <person name="Calhoun S."/>
            <person name="Haridas S."/>
            <person name="Kuo A."/>
            <person name="Mondo S."/>
            <person name="Pangilinan J."/>
            <person name="Riley R."/>
            <person name="LaButti K."/>
            <person name="Andreopoulos B."/>
            <person name="Lipzen A."/>
            <person name="Chen C."/>
            <person name="Yan M."/>
            <person name="Daum C."/>
            <person name="Ng V."/>
            <person name="Clum A."/>
            <person name="Steindorff A."/>
            <person name="Ohm R.A."/>
            <person name="Martin F."/>
            <person name="Silar P."/>
            <person name="Natvig D.O."/>
            <person name="Lalanne C."/>
            <person name="Gautier V."/>
            <person name="Ament-Velasquez S.L."/>
            <person name="Kruys A."/>
            <person name="Hutchinson M.I."/>
            <person name="Powell A.J."/>
            <person name="Barry K."/>
            <person name="Miller A.N."/>
            <person name="Grigoriev I.V."/>
            <person name="Debuchy R."/>
            <person name="Gladieux P."/>
            <person name="Hiltunen Thoren M."/>
            <person name="Johannesson H."/>
        </authorList>
    </citation>
    <scope>NUCLEOTIDE SEQUENCE</scope>
    <source>
        <strain evidence="4">CBS 141.50</strain>
    </source>
</reference>
<feature type="chain" id="PRO_5042892231" description="Kelch repeat protein" evidence="3">
    <location>
        <begin position="25"/>
        <end position="602"/>
    </location>
</feature>
<dbReference type="Gene3D" id="2.120.10.80">
    <property type="entry name" value="Kelch-type beta propeller"/>
    <property type="match status" value="1"/>
</dbReference>
<feature type="region of interest" description="Disordered" evidence="1">
    <location>
        <begin position="498"/>
        <end position="555"/>
    </location>
</feature>
<accession>A0AAN6VB51</accession>
<proteinExistence type="predicted"/>
<dbReference type="RefSeq" id="XP_062641431.1">
    <property type="nucleotide sequence ID" value="XM_062782513.1"/>
</dbReference>
<feature type="compositionally biased region" description="Low complexity" evidence="1">
    <location>
        <begin position="431"/>
        <end position="469"/>
    </location>
</feature>
<dbReference type="EMBL" id="MU853554">
    <property type="protein sequence ID" value="KAK4148060.1"/>
    <property type="molecule type" value="Genomic_DNA"/>
</dbReference>
<keyword evidence="5" id="KW-1185">Reference proteome</keyword>
<sequence>MALARRQSLTVLSVLSLFCALVTAVLEVPARNTFLVREKSAATVIGDYVYVDGGELSQWSVNRVREGIPAEYTLSIDISRSWSTSDAPIRSFLKTGPQKSGLSLWTDSQAGEFYSWGGQFPAGLSDNITAPALWKFKVDGKGGGEWSKVRAANEGAFQAIRSTQLSATANTDNTAFIIGGQVDRFAEPNLTAVGQVVGGMVTYNLASRVWTNETDNSPFKTLVGASAHFLPGVGSNGLIMLLGGLSPGRVGMMDGTAPASDLYNLTFFDPETKKVYWQTTTGEIPPTPRMQACTAMIKSPDGGYEIFISGGINLRDLLTYQDAYMLSLPGFVWRKVPDIPYSARGDATCVQIGPRHVLSMFGKDIWGLTQDPAPNGMLIFDLVAMQWRDSYDATAGEYERPSDLKTWYNNGSFDKVKWSSNEMKRLFAIRTPSPTSSTTGNPGSTPTNTPGTQPSPTGEPETSSPTPVGAIAGGVIGGVAGLALIAITIWFFLRRRKGGSSAGTDPTLDGTDGPGDDKYLHIPGTEAPRGPTELSSPRSPVEADSHGMRGDMRHQGVDPTSHTYYEMDPQAPYAFHEMDSRPPAAEMDNTSRGGWRQFGGRT</sequence>
<reference evidence="4" key="2">
    <citation type="submission" date="2023-05" db="EMBL/GenBank/DDBJ databases">
        <authorList>
            <consortium name="Lawrence Berkeley National Laboratory"/>
            <person name="Steindorff A."/>
            <person name="Hensen N."/>
            <person name="Bonometti L."/>
            <person name="Westerberg I."/>
            <person name="Brannstrom I.O."/>
            <person name="Guillou S."/>
            <person name="Cros-Aarteil S."/>
            <person name="Calhoun S."/>
            <person name="Haridas S."/>
            <person name="Kuo A."/>
            <person name="Mondo S."/>
            <person name="Pangilinan J."/>
            <person name="Riley R."/>
            <person name="Labutti K."/>
            <person name="Andreopoulos B."/>
            <person name="Lipzen A."/>
            <person name="Chen C."/>
            <person name="Yanf M."/>
            <person name="Daum C."/>
            <person name="Ng V."/>
            <person name="Clum A."/>
            <person name="Ohm R."/>
            <person name="Martin F."/>
            <person name="Silar P."/>
            <person name="Natvig D."/>
            <person name="Lalanne C."/>
            <person name="Gautier V."/>
            <person name="Ament-Velasquez S.L."/>
            <person name="Kruys A."/>
            <person name="Hutchinson M.I."/>
            <person name="Powell A.J."/>
            <person name="Barry K."/>
            <person name="Miller A.N."/>
            <person name="Grigoriev I.V."/>
            <person name="Debuchy R."/>
            <person name="Gladieux P."/>
            <person name="Thoren M.H."/>
            <person name="Johannesson H."/>
        </authorList>
    </citation>
    <scope>NUCLEOTIDE SEQUENCE</scope>
    <source>
        <strain evidence="4">CBS 141.50</strain>
    </source>
</reference>
<keyword evidence="2" id="KW-0812">Transmembrane</keyword>
<evidence type="ECO:0000313" key="4">
    <source>
        <dbReference type="EMBL" id="KAK4148060.1"/>
    </source>
</evidence>
<evidence type="ECO:0000256" key="2">
    <source>
        <dbReference type="SAM" id="Phobius"/>
    </source>
</evidence>
<protein>
    <recommendedName>
        <fullName evidence="6">Kelch repeat protein</fullName>
    </recommendedName>
</protein>
<gene>
    <name evidence="4" type="ORF">C8A04DRAFT_33588</name>
</gene>
<organism evidence="4 5">
    <name type="scientific">Dichotomopilus funicola</name>
    <dbReference type="NCBI Taxonomy" id="1934379"/>
    <lineage>
        <taxon>Eukaryota</taxon>
        <taxon>Fungi</taxon>
        <taxon>Dikarya</taxon>
        <taxon>Ascomycota</taxon>
        <taxon>Pezizomycotina</taxon>
        <taxon>Sordariomycetes</taxon>
        <taxon>Sordariomycetidae</taxon>
        <taxon>Sordariales</taxon>
        <taxon>Chaetomiaceae</taxon>
        <taxon>Dichotomopilus</taxon>
    </lineage>
</organism>
<dbReference type="GeneID" id="87819126"/>
<feature type="transmembrane region" description="Helical" evidence="2">
    <location>
        <begin position="470"/>
        <end position="493"/>
    </location>
</feature>